<dbReference type="PANTHER" id="PTHR43201">
    <property type="entry name" value="ACYL-COA SYNTHETASE"/>
    <property type="match status" value="1"/>
</dbReference>
<evidence type="ECO:0000259" key="4">
    <source>
        <dbReference type="Pfam" id="PF00501"/>
    </source>
</evidence>
<dbReference type="EMBL" id="BAAAQK010000003">
    <property type="protein sequence ID" value="GAA1835860.1"/>
    <property type="molecule type" value="Genomic_DNA"/>
</dbReference>
<dbReference type="InterPro" id="IPR045851">
    <property type="entry name" value="AMP-bd_C_sf"/>
</dbReference>
<name>A0ABN2MSI6_9PSEU</name>
<gene>
    <name evidence="6" type="ORF">GCM10009836_12860</name>
</gene>
<dbReference type="RefSeq" id="WP_344413352.1">
    <property type="nucleotide sequence ID" value="NZ_BAAAQK010000003.1"/>
</dbReference>
<proteinExistence type="inferred from homology"/>
<feature type="domain" description="AMP-binding enzyme C-terminal" evidence="5">
    <location>
        <begin position="478"/>
        <end position="554"/>
    </location>
</feature>
<dbReference type="InterPro" id="IPR000873">
    <property type="entry name" value="AMP-dep_synth/lig_dom"/>
</dbReference>
<keyword evidence="7" id="KW-1185">Reference proteome</keyword>
<dbReference type="Proteomes" id="UP001500449">
    <property type="component" value="Unassembled WGS sequence"/>
</dbReference>
<evidence type="ECO:0000256" key="1">
    <source>
        <dbReference type="ARBA" id="ARBA00006432"/>
    </source>
</evidence>
<feature type="domain" description="AMP-dependent synthetase/ligase" evidence="4">
    <location>
        <begin position="52"/>
        <end position="427"/>
    </location>
</feature>
<dbReference type="InterPro" id="IPR025110">
    <property type="entry name" value="AMP-bd_C"/>
</dbReference>
<evidence type="ECO:0000259" key="5">
    <source>
        <dbReference type="Pfam" id="PF13193"/>
    </source>
</evidence>
<reference evidence="6 7" key="1">
    <citation type="journal article" date="2019" name="Int. J. Syst. Evol. Microbiol.">
        <title>The Global Catalogue of Microorganisms (GCM) 10K type strain sequencing project: providing services to taxonomists for standard genome sequencing and annotation.</title>
        <authorList>
            <consortium name="The Broad Institute Genomics Platform"/>
            <consortium name="The Broad Institute Genome Sequencing Center for Infectious Disease"/>
            <person name="Wu L."/>
            <person name="Ma J."/>
        </authorList>
    </citation>
    <scope>NUCLEOTIDE SEQUENCE [LARGE SCALE GENOMIC DNA]</scope>
    <source>
        <strain evidence="6 7">JCM 16009</strain>
    </source>
</reference>
<accession>A0ABN2MSI6</accession>
<sequence>MNETERRAAIIARLTGGDGEFALRHARVGGVGQPVYEYAPASLREVVAGGGRWGERRALTYEDDHRTWVEHQELVDRFAMLLVDRYGIGKGDRVAVAMRNYPEWIVAFAATVSVGAVCVPLNAWWTGAELAGALADCGARLLVADRERTEAVQLRRRELPALRAVVEVRPGDTVRGDDEWAAVLAGEHRRFDPATVPLEPDDDATILYTSGTSGRPKGAVATHRAHLTTLMNMRVHAQVEAELARARGEDPPPPPERPTMLVTGPLFHVAYLPRVIAAATTGLHLVLMYRWDARRAVELIGREQVDSLTAVPPVARQLLDEIERSGVRLPSLRTLATGGAQSTAALIGRIGSLFGGRTGTATGYGLTETTGAMMMIGSRDYFRRPLSVGRAFPTSQVRVVGPDGADVGTDEVGEAWFRGPNVARGYWNQDPATSTAFTPDGWFRSGDLVRRDAEGFVFIVDRIKDVVIRGGENVYCAEVEERLGDHPGVEDVSVVGVPHPHLGEEVAAVVQVRPGAVVTAEDLRAHAGLHLAPFKVPTRFLIGSDPLPRNAAGKVLKRELRTRMDNLGPAGPAGPLTRSDRS</sequence>
<dbReference type="InterPro" id="IPR042099">
    <property type="entry name" value="ANL_N_sf"/>
</dbReference>
<evidence type="ECO:0000256" key="3">
    <source>
        <dbReference type="SAM" id="MobiDB-lite"/>
    </source>
</evidence>
<dbReference type="Pfam" id="PF13193">
    <property type="entry name" value="AMP-binding_C"/>
    <property type="match status" value="1"/>
</dbReference>
<dbReference type="InterPro" id="IPR020845">
    <property type="entry name" value="AMP-binding_CS"/>
</dbReference>
<comment type="caution">
    <text evidence="6">The sequence shown here is derived from an EMBL/GenBank/DDBJ whole genome shotgun (WGS) entry which is preliminary data.</text>
</comment>
<dbReference type="Gene3D" id="3.40.50.12780">
    <property type="entry name" value="N-terminal domain of ligase-like"/>
    <property type="match status" value="1"/>
</dbReference>
<dbReference type="PANTHER" id="PTHR43201:SF5">
    <property type="entry name" value="MEDIUM-CHAIN ACYL-COA LIGASE ACSF2, MITOCHONDRIAL"/>
    <property type="match status" value="1"/>
</dbReference>
<comment type="similarity">
    <text evidence="1">Belongs to the ATP-dependent AMP-binding enzyme family.</text>
</comment>
<keyword evidence="2" id="KW-0436">Ligase</keyword>
<feature type="region of interest" description="Disordered" evidence="3">
    <location>
        <begin position="559"/>
        <end position="582"/>
    </location>
</feature>
<evidence type="ECO:0000256" key="2">
    <source>
        <dbReference type="ARBA" id="ARBA00022598"/>
    </source>
</evidence>
<evidence type="ECO:0000313" key="7">
    <source>
        <dbReference type="Proteomes" id="UP001500449"/>
    </source>
</evidence>
<evidence type="ECO:0000313" key="6">
    <source>
        <dbReference type="EMBL" id="GAA1835860.1"/>
    </source>
</evidence>
<organism evidence="6 7">
    <name type="scientific">Pseudonocardia ailaonensis</name>
    <dbReference type="NCBI Taxonomy" id="367279"/>
    <lineage>
        <taxon>Bacteria</taxon>
        <taxon>Bacillati</taxon>
        <taxon>Actinomycetota</taxon>
        <taxon>Actinomycetes</taxon>
        <taxon>Pseudonocardiales</taxon>
        <taxon>Pseudonocardiaceae</taxon>
        <taxon>Pseudonocardia</taxon>
    </lineage>
</organism>
<dbReference type="Pfam" id="PF00501">
    <property type="entry name" value="AMP-binding"/>
    <property type="match status" value="1"/>
</dbReference>
<dbReference type="Gene3D" id="3.30.300.30">
    <property type="match status" value="1"/>
</dbReference>
<protein>
    <submittedName>
        <fullName evidence="6">Class I adenylate-forming enzyme family protein</fullName>
    </submittedName>
</protein>
<dbReference type="SUPFAM" id="SSF56801">
    <property type="entry name" value="Acetyl-CoA synthetase-like"/>
    <property type="match status" value="1"/>
</dbReference>
<dbReference type="PROSITE" id="PS00455">
    <property type="entry name" value="AMP_BINDING"/>
    <property type="match status" value="1"/>
</dbReference>